<protein>
    <recommendedName>
        <fullName evidence="3">Reverse transcriptase zinc-binding domain-containing protein</fullName>
    </recommendedName>
</protein>
<reference evidence="1" key="1">
    <citation type="submission" date="2021-01" db="EMBL/GenBank/DDBJ databases">
        <authorList>
            <person name="Lovell J.T."/>
            <person name="Bentley N."/>
            <person name="Bhattarai G."/>
            <person name="Jenkins J.W."/>
            <person name="Sreedasyam A."/>
            <person name="Alarcon Y."/>
            <person name="Bock C."/>
            <person name="Boston L."/>
            <person name="Carlson J."/>
            <person name="Cervantes K."/>
            <person name="Clermont K."/>
            <person name="Krom N."/>
            <person name="Kubenka K."/>
            <person name="Mamidi S."/>
            <person name="Mattison C."/>
            <person name="Monteros M."/>
            <person name="Pisani C."/>
            <person name="Plott C."/>
            <person name="Rajasekar S."/>
            <person name="Rhein H.S."/>
            <person name="Rohla C."/>
            <person name="Song M."/>
            <person name="Hilaire R.S."/>
            <person name="Shu S."/>
            <person name="Wells L."/>
            <person name="Wang X."/>
            <person name="Webber J."/>
            <person name="Heerema R.J."/>
            <person name="Klein P."/>
            <person name="Conner P."/>
            <person name="Grauke L."/>
            <person name="Grimwood J."/>
            <person name="Schmutz J."/>
            <person name="Randall J.J."/>
        </authorList>
    </citation>
    <scope>NUCLEOTIDE SEQUENCE</scope>
    <source>
        <tissue evidence="1">Leaf</tissue>
    </source>
</reference>
<proteinExistence type="predicted"/>
<dbReference type="AlphaFoldDB" id="A0A922FY00"/>
<dbReference type="Proteomes" id="UP000811246">
    <property type="component" value="Chromosome 1"/>
</dbReference>
<comment type="caution">
    <text evidence="1">The sequence shown here is derived from an EMBL/GenBank/DDBJ whole genome shotgun (WGS) entry which is preliminary data.</text>
</comment>
<gene>
    <name evidence="1" type="ORF">I3842_01G086800</name>
</gene>
<organism evidence="1 2">
    <name type="scientific">Carya illinoinensis</name>
    <name type="common">Pecan</name>
    <dbReference type="NCBI Taxonomy" id="32201"/>
    <lineage>
        <taxon>Eukaryota</taxon>
        <taxon>Viridiplantae</taxon>
        <taxon>Streptophyta</taxon>
        <taxon>Embryophyta</taxon>
        <taxon>Tracheophyta</taxon>
        <taxon>Spermatophyta</taxon>
        <taxon>Magnoliopsida</taxon>
        <taxon>eudicotyledons</taxon>
        <taxon>Gunneridae</taxon>
        <taxon>Pentapetalae</taxon>
        <taxon>rosids</taxon>
        <taxon>fabids</taxon>
        <taxon>Fagales</taxon>
        <taxon>Juglandaceae</taxon>
        <taxon>Carya</taxon>
    </lineage>
</organism>
<dbReference type="EMBL" id="CM031825">
    <property type="protein sequence ID" value="KAG6730561.1"/>
    <property type="molecule type" value="Genomic_DNA"/>
</dbReference>
<sequence>MDWCFMCKRNGESTDHLLLHCNVAKALWDDIFVAWVMPKRLVDLLSCWNGVRGNRQVAEVWKMVPLCLTWFIWNERNGYCFENRECSFLFVLVGGGRGGGVIGVLFYQSLLLWAKAIVLEGANLNDLYSSFFATML</sequence>
<name>A0A922FY00_CARIL</name>
<accession>A0A922FY00</accession>
<evidence type="ECO:0000313" key="2">
    <source>
        <dbReference type="Proteomes" id="UP000811246"/>
    </source>
</evidence>
<evidence type="ECO:0000313" key="1">
    <source>
        <dbReference type="EMBL" id="KAG6730561.1"/>
    </source>
</evidence>
<evidence type="ECO:0008006" key="3">
    <source>
        <dbReference type="Google" id="ProtNLM"/>
    </source>
</evidence>